<accession>A0A9D4YKC3</accession>
<evidence type="ECO:0008006" key="4">
    <source>
        <dbReference type="Google" id="ProtNLM"/>
    </source>
</evidence>
<gene>
    <name evidence="2" type="ORF">KIW84_010573</name>
</gene>
<keyword evidence="1" id="KW-0812">Transmembrane</keyword>
<evidence type="ECO:0000256" key="1">
    <source>
        <dbReference type="SAM" id="Phobius"/>
    </source>
</evidence>
<comment type="caution">
    <text evidence="2">The sequence shown here is derived from an EMBL/GenBank/DDBJ whole genome shotgun (WGS) entry which is preliminary data.</text>
</comment>
<dbReference type="Gramene" id="Psat01G0057300-T1">
    <property type="protein sequence ID" value="KAI5441161.1"/>
    <property type="gene ID" value="KIW84_010573"/>
</dbReference>
<name>A0A9D4YKC3_PEA</name>
<reference evidence="2 3" key="1">
    <citation type="journal article" date="2022" name="Nat. Genet.">
        <title>Improved pea reference genome and pan-genome highlight genomic features and evolutionary characteristics.</title>
        <authorList>
            <person name="Yang T."/>
            <person name="Liu R."/>
            <person name="Luo Y."/>
            <person name="Hu S."/>
            <person name="Wang D."/>
            <person name="Wang C."/>
            <person name="Pandey M.K."/>
            <person name="Ge S."/>
            <person name="Xu Q."/>
            <person name="Li N."/>
            <person name="Li G."/>
            <person name="Huang Y."/>
            <person name="Saxena R.K."/>
            <person name="Ji Y."/>
            <person name="Li M."/>
            <person name="Yan X."/>
            <person name="He Y."/>
            <person name="Liu Y."/>
            <person name="Wang X."/>
            <person name="Xiang C."/>
            <person name="Varshney R.K."/>
            <person name="Ding H."/>
            <person name="Gao S."/>
            <person name="Zong X."/>
        </authorList>
    </citation>
    <scope>NUCLEOTIDE SEQUENCE [LARGE SCALE GENOMIC DNA]</scope>
    <source>
        <strain evidence="2 3">cv. Zhongwan 6</strain>
    </source>
</reference>
<dbReference type="AlphaFoldDB" id="A0A9D4YKC3"/>
<evidence type="ECO:0000313" key="3">
    <source>
        <dbReference type="Proteomes" id="UP001058974"/>
    </source>
</evidence>
<keyword evidence="1" id="KW-1133">Transmembrane helix</keyword>
<proteinExistence type="predicted"/>
<feature type="transmembrane region" description="Helical" evidence="1">
    <location>
        <begin position="108"/>
        <end position="128"/>
    </location>
</feature>
<evidence type="ECO:0000313" key="2">
    <source>
        <dbReference type="EMBL" id="KAI5441161.1"/>
    </source>
</evidence>
<sequence>MFEKSILKSSYINRSLKYECHCGIDAPLMIAWTDAKPRRRFYGCEMYKMQGYQKRSHFVWLDEKMNPRVKEVLLSFLQNLNDEKQKVKDYIRKDEEIKMKMKLLKKHLKLNWMITIVVLIAYVISTMMKYDRSNMFRLCVITCLAYVGSVVFLFVTLLV</sequence>
<keyword evidence="3" id="KW-1185">Reference proteome</keyword>
<keyword evidence="1" id="KW-0472">Membrane</keyword>
<dbReference type="PANTHER" id="PTHR33248">
    <property type="entry name" value="ZINC ION-BINDING PROTEIN"/>
    <property type="match status" value="1"/>
</dbReference>
<dbReference type="EMBL" id="JAMSHJ010000001">
    <property type="protein sequence ID" value="KAI5441161.1"/>
    <property type="molecule type" value="Genomic_DNA"/>
</dbReference>
<protein>
    <recommendedName>
        <fullName evidence="4">Zinc finger GRF-type domain-containing protein</fullName>
    </recommendedName>
</protein>
<organism evidence="2 3">
    <name type="scientific">Pisum sativum</name>
    <name type="common">Garden pea</name>
    <name type="synonym">Lathyrus oleraceus</name>
    <dbReference type="NCBI Taxonomy" id="3888"/>
    <lineage>
        <taxon>Eukaryota</taxon>
        <taxon>Viridiplantae</taxon>
        <taxon>Streptophyta</taxon>
        <taxon>Embryophyta</taxon>
        <taxon>Tracheophyta</taxon>
        <taxon>Spermatophyta</taxon>
        <taxon>Magnoliopsida</taxon>
        <taxon>eudicotyledons</taxon>
        <taxon>Gunneridae</taxon>
        <taxon>Pentapetalae</taxon>
        <taxon>rosids</taxon>
        <taxon>fabids</taxon>
        <taxon>Fabales</taxon>
        <taxon>Fabaceae</taxon>
        <taxon>Papilionoideae</taxon>
        <taxon>50 kb inversion clade</taxon>
        <taxon>NPAAA clade</taxon>
        <taxon>Hologalegina</taxon>
        <taxon>IRL clade</taxon>
        <taxon>Fabeae</taxon>
        <taxon>Lathyrus</taxon>
    </lineage>
</organism>
<dbReference type="Proteomes" id="UP001058974">
    <property type="component" value="Chromosome 1"/>
</dbReference>
<feature type="transmembrane region" description="Helical" evidence="1">
    <location>
        <begin position="134"/>
        <end position="158"/>
    </location>
</feature>